<sequence length="77" mass="8762">MRPTRPRQGVRGIFPIIAKLAPSSTSYPTDLSQLGGSRLAIDATLLVQRFHFADDPHPSRHLIGFYRFINNLRDHHI</sequence>
<protein>
    <submittedName>
        <fullName evidence="1">Uncharacterized protein</fullName>
    </submittedName>
</protein>
<organism evidence="1 2">
    <name type="scientific">Violaceomyces palustris</name>
    <dbReference type="NCBI Taxonomy" id="1673888"/>
    <lineage>
        <taxon>Eukaryota</taxon>
        <taxon>Fungi</taxon>
        <taxon>Dikarya</taxon>
        <taxon>Basidiomycota</taxon>
        <taxon>Ustilaginomycotina</taxon>
        <taxon>Ustilaginomycetes</taxon>
        <taxon>Violaceomycetales</taxon>
        <taxon>Violaceomycetaceae</taxon>
        <taxon>Violaceomyces</taxon>
    </lineage>
</organism>
<proteinExistence type="predicted"/>
<gene>
    <name evidence="1" type="ORF">IE53DRAFT_318222</name>
</gene>
<name>A0ACD0NTC9_9BASI</name>
<evidence type="ECO:0000313" key="2">
    <source>
        <dbReference type="Proteomes" id="UP000245626"/>
    </source>
</evidence>
<keyword evidence="2" id="KW-1185">Reference proteome</keyword>
<dbReference type="EMBL" id="KZ820097">
    <property type="protein sequence ID" value="PWN49103.1"/>
    <property type="molecule type" value="Genomic_DNA"/>
</dbReference>
<feature type="non-terminal residue" evidence="1">
    <location>
        <position position="77"/>
    </location>
</feature>
<accession>A0ACD0NTC9</accession>
<reference evidence="1 2" key="1">
    <citation type="journal article" date="2018" name="Mol. Biol. Evol.">
        <title>Broad Genomic Sampling Reveals a Smut Pathogenic Ancestry of the Fungal Clade Ustilaginomycotina.</title>
        <authorList>
            <person name="Kijpornyongpan T."/>
            <person name="Mondo S.J."/>
            <person name="Barry K."/>
            <person name="Sandor L."/>
            <person name="Lee J."/>
            <person name="Lipzen A."/>
            <person name="Pangilinan J."/>
            <person name="LaButti K."/>
            <person name="Hainaut M."/>
            <person name="Henrissat B."/>
            <person name="Grigoriev I.V."/>
            <person name="Spatafora J.W."/>
            <person name="Aime M.C."/>
        </authorList>
    </citation>
    <scope>NUCLEOTIDE SEQUENCE [LARGE SCALE GENOMIC DNA]</scope>
    <source>
        <strain evidence="1 2">SA 807</strain>
    </source>
</reference>
<dbReference type="Proteomes" id="UP000245626">
    <property type="component" value="Unassembled WGS sequence"/>
</dbReference>
<evidence type="ECO:0000313" key="1">
    <source>
        <dbReference type="EMBL" id="PWN49103.1"/>
    </source>
</evidence>